<comment type="caution">
    <text evidence="2">The sequence shown here is derived from an EMBL/GenBank/DDBJ whole genome shotgun (WGS) entry which is preliminary data.</text>
</comment>
<feature type="region of interest" description="Disordered" evidence="1">
    <location>
        <begin position="324"/>
        <end position="396"/>
    </location>
</feature>
<dbReference type="OrthoDB" id="4806845at2759"/>
<name>A0A8H3WMU9_9PEZI</name>
<feature type="compositionally biased region" description="Basic and acidic residues" evidence="1">
    <location>
        <begin position="387"/>
        <end position="396"/>
    </location>
</feature>
<gene>
    <name evidence="2" type="ORF">GQ607_002599</name>
</gene>
<dbReference type="EMBL" id="WOWK01000008">
    <property type="protein sequence ID" value="KAF0330269.1"/>
    <property type="molecule type" value="Genomic_DNA"/>
</dbReference>
<dbReference type="AlphaFoldDB" id="A0A8H3WMU9"/>
<evidence type="ECO:0000256" key="1">
    <source>
        <dbReference type="SAM" id="MobiDB-lite"/>
    </source>
</evidence>
<protein>
    <submittedName>
        <fullName evidence="2">Uncharacterized protein</fullName>
    </submittedName>
</protein>
<sequence>MDSELLEKIKALPDMRKLDPDVQLKRMTTEWPRQPMPQAGKPVGSIVRGLDVLVIFVRYLVVLLPSGPDIETASNPVWELAWRDVQSPEYQANNQSFTLKKGIIDAVNKNDTSFLSLCESQIMRETLWSLKELLLCGDPEYLENGCKDWEKIDSPYAAFLAEMSLVSWDGKSEGLDMAVKQVFCDRYRSNGDACRLTVPKRAPMIIRVHLKPSAGSSLKEKDLLRFHGGEGANYKLLAAVWLRNDDTKSEDTIQLYAFNGIDILPTTFTGSRSLRPEMLAEEGHEYILFYGSYGPEIRIKDRFACEKNMYVDIDENMTKKRFHAKLERPVKPSTDEDEDVSTTRPRTRIKAILDALQGNAATDDTGSEAEEGGPSGEAGPTGPSGFGDHEKGYDSH</sequence>
<dbReference type="Proteomes" id="UP000434172">
    <property type="component" value="Unassembled WGS sequence"/>
</dbReference>
<organism evidence="2 3">
    <name type="scientific">Colletotrichum asianum</name>
    <dbReference type="NCBI Taxonomy" id="702518"/>
    <lineage>
        <taxon>Eukaryota</taxon>
        <taxon>Fungi</taxon>
        <taxon>Dikarya</taxon>
        <taxon>Ascomycota</taxon>
        <taxon>Pezizomycotina</taxon>
        <taxon>Sordariomycetes</taxon>
        <taxon>Hypocreomycetidae</taxon>
        <taxon>Glomerellales</taxon>
        <taxon>Glomerellaceae</taxon>
        <taxon>Colletotrichum</taxon>
        <taxon>Colletotrichum gloeosporioides species complex</taxon>
    </lineage>
</organism>
<keyword evidence="3" id="KW-1185">Reference proteome</keyword>
<evidence type="ECO:0000313" key="2">
    <source>
        <dbReference type="EMBL" id="KAF0330269.1"/>
    </source>
</evidence>
<evidence type="ECO:0000313" key="3">
    <source>
        <dbReference type="Proteomes" id="UP000434172"/>
    </source>
</evidence>
<proteinExistence type="predicted"/>
<feature type="compositionally biased region" description="Basic and acidic residues" evidence="1">
    <location>
        <begin position="324"/>
        <end position="334"/>
    </location>
</feature>
<accession>A0A8H3WMU9</accession>
<reference evidence="2 3" key="1">
    <citation type="submission" date="2019-12" db="EMBL/GenBank/DDBJ databases">
        <title>A genome sequence resource for the geographically widespread anthracnose pathogen Colletotrichum asianum.</title>
        <authorList>
            <person name="Meng Y."/>
        </authorList>
    </citation>
    <scope>NUCLEOTIDE SEQUENCE [LARGE SCALE GENOMIC DNA]</scope>
    <source>
        <strain evidence="2 3">ICMP 18580</strain>
    </source>
</reference>